<gene>
    <name evidence="2" type="ORF">FM121_04250</name>
</gene>
<reference evidence="3" key="1">
    <citation type="submission" date="2017-02" db="EMBL/GenBank/DDBJ databases">
        <authorList>
            <person name="Dridi B."/>
        </authorList>
    </citation>
    <scope>NUCLEOTIDE SEQUENCE [LARGE SCALE GENOMIC DNA]</scope>
    <source>
        <strain evidence="3">bH819</strain>
    </source>
</reference>
<accession>A0A1X6WLT2</accession>
<organism evidence="2 3">
    <name type="scientific">Vagococcus fluvialis bH819</name>
    <dbReference type="NCBI Taxonomy" id="1255619"/>
    <lineage>
        <taxon>Bacteria</taxon>
        <taxon>Bacillati</taxon>
        <taxon>Bacillota</taxon>
        <taxon>Bacilli</taxon>
        <taxon>Lactobacillales</taxon>
        <taxon>Enterococcaceae</taxon>
        <taxon>Vagococcus</taxon>
    </lineage>
</organism>
<dbReference type="PROSITE" id="PS51729">
    <property type="entry name" value="GNAT_YJDJ"/>
    <property type="match status" value="1"/>
</dbReference>
<dbReference type="InterPro" id="IPR031165">
    <property type="entry name" value="GNAT_YJDJ"/>
</dbReference>
<evidence type="ECO:0000313" key="3">
    <source>
        <dbReference type="Proteomes" id="UP000195918"/>
    </source>
</evidence>
<dbReference type="EMBL" id="FWFD01000008">
    <property type="protein sequence ID" value="SLM85284.1"/>
    <property type="molecule type" value="Genomic_DNA"/>
</dbReference>
<keyword evidence="3" id="KW-1185">Reference proteome</keyword>
<sequence>MITYVEEKNCFVAFSSDQKEAGEITWSSAGDTMIIIDHTYVDQTFRGQGIAEELVALAASYARKNHKKVIPLCPFAKKVFEQKTEYHDLLK</sequence>
<feature type="domain" description="N-acetyltransferase" evidence="1">
    <location>
        <begin position="3"/>
        <end position="91"/>
    </location>
</feature>
<protein>
    <submittedName>
        <fullName evidence="2">Acetyltransferase, GNAT family</fullName>
    </submittedName>
</protein>
<dbReference type="AlphaFoldDB" id="A0A1X6WLT2"/>
<name>A0A1X6WLT2_9ENTE</name>
<dbReference type="Pfam" id="PF14542">
    <property type="entry name" value="Acetyltransf_CG"/>
    <property type="match status" value="1"/>
</dbReference>
<dbReference type="Proteomes" id="UP000195918">
    <property type="component" value="Unassembled WGS sequence"/>
</dbReference>
<proteinExistence type="predicted"/>
<dbReference type="InterPro" id="IPR045057">
    <property type="entry name" value="Gcn5-rel_NAT"/>
</dbReference>
<dbReference type="SUPFAM" id="SSF55729">
    <property type="entry name" value="Acyl-CoA N-acyltransferases (Nat)"/>
    <property type="match status" value="1"/>
</dbReference>
<dbReference type="Gene3D" id="3.40.630.30">
    <property type="match status" value="1"/>
</dbReference>
<evidence type="ECO:0000313" key="2">
    <source>
        <dbReference type="EMBL" id="SLM85284.1"/>
    </source>
</evidence>
<dbReference type="InterPro" id="IPR016181">
    <property type="entry name" value="Acyl_CoA_acyltransferase"/>
</dbReference>
<evidence type="ECO:0000259" key="1">
    <source>
        <dbReference type="PROSITE" id="PS51729"/>
    </source>
</evidence>
<dbReference type="GO" id="GO:0016740">
    <property type="term" value="F:transferase activity"/>
    <property type="evidence" value="ECO:0007669"/>
    <property type="project" value="UniProtKB-KW"/>
</dbReference>
<dbReference type="PANTHER" id="PTHR31435">
    <property type="entry name" value="PROTEIN NATD1"/>
    <property type="match status" value="1"/>
</dbReference>
<dbReference type="PANTHER" id="PTHR31435:SF10">
    <property type="entry name" value="BSR4717 PROTEIN"/>
    <property type="match status" value="1"/>
</dbReference>
<dbReference type="CDD" id="cd04301">
    <property type="entry name" value="NAT_SF"/>
    <property type="match status" value="1"/>
</dbReference>
<dbReference type="OrthoDB" id="9793389at2"/>
<keyword evidence="2" id="KW-0808">Transferase</keyword>